<dbReference type="InterPro" id="IPR010463">
    <property type="entry name" value="DUF1057"/>
</dbReference>
<protein>
    <submittedName>
        <fullName evidence="2">Uncharacterized protein</fullName>
    </submittedName>
</protein>
<organism evidence="1 2">
    <name type="scientific">Panagrolaimus davidi</name>
    <dbReference type="NCBI Taxonomy" id="227884"/>
    <lineage>
        <taxon>Eukaryota</taxon>
        <taxon>Metazoa</taxon>
        <taxon>Ecdysozoa</taxon>
        <taxon>Nematoda</taxon>
        <taxon>Chromadorea</taxon>
        <taxon>Rhabditida</taxon>
        <taxon>Tylenchina</taxon>
        <taxon>Panagrolaimomorpha</taxon>
        <taxon>Panagrolaimoidea</taxon>
        <taxon>Panagrolaimidae</taxon>
        <taxon>Panagrolaimus</taxon>
    </lineage>
</organism>
<name>A0A914QZY5_9BILA</name>
<proteinExistence type="predicted"/>
<evidence type="ECO:0000313" key="1">
    <source>
        <dbReference type="Proteomes" id="UP000887578"/>
    </source>
</evidence>
<dbReference type="Pfam" id="PF06342">
    <property type="entry name" value="DUF1057"/>
    <property type="match status" value="1"/>
</dbReference>
<accession>A0A914QZY5</accession>
<dbReference type="Proteomes" id="UP000887578">
    <property type="component" value="Unplaced"/>
</dbReference>
<dbReference type="AlphaFoldDB" id="A0A914QZY5"/>
<keyword evidence="1" id="KW-1185">Reference proteome</keyword>
<sequence>MITTLLDKQKPYIDSFNNKFSIKVFIEASGKDQLIEDWISQEFMALFKDVKIFQSINGGHKPETTDERIKIN</sequence>
<evidence type="ECO:0000313" key="2">
    <source>
        <dbReference type="WBParaSite" id="PDA_v2.g9502.t1"/>
    </source>
</evidence>
<dbReference type="WBParaSite" id="PDA_v2.g9502.t1">
    <property type="protein sequence ID" value="PDA_v2.g9502.t1"/>
    <property type="gene ID" value="PDA_v2.g9502"/>
</dbReference>
<reference evidence="2" key="1">
    <citation type="submission" date="2022-11" db="UniProtKB">
        <authorList>
            <consortium name="WormBaseParasite"/>
        </authorList>
    </citation>
    <scope>IDENTIFICATION</scope>
</reference>